<dbReference type="PANTHER" id="PTHR45656">
    <property type="entry name" value="PROTEIN CBR-CLEC-78"/>
    <property type="match status" value="1"/>
</dbReference>
<name>A0A4W3I3F3_CALMI</name>
<evidence type="ECO:0000256" key="1">
    <source>
        <dbReference type="ARBA" id="ARBA00022659"/>
    </source>
</evidence>
<evidence type="ECO:0000256" key="2">
    <source>
        <dbReference type="ARBA" id="ARBA00022737"/>
    </source>
</evidence>
<dbReference type="CDD" id="cd00033">
    <property type="entry name" value="CCP"/>
    <property type="match status" value="2"/>
</dbReference>
<dbReference type="Pfam" id="PF00431">
    <property type="entry name" value="CUB"/>
    <property type="match status" value="3"/>
</dbReference>
<reference evidence="8" key="2">
    <citation type="journal article" date="2007" name="PLoS Biol.">
        <title>Survey sequencing and comparative analysis of the elephant shark (Callorhinchus milii) genome.</title>
        <authorList>
            <person name="Venkatesh B."/>
            <person name="Kirkness E.F."/>
            <person name="Loh Y.H."/>
            <person name="Halpern A.L."/>
            <person name="Lee A.P."/>
            <person name="Johnson J."/>
            <person name="Dandona N."/>
            <person name="Viswanathan L.D."/>
            <person name="Tay A."/>
            <person name="Venter J.C."/>
            <person name="Strausberg R.L."/>
            <person name="Brenner S."/>
        </authorList>
    </citation>
    <scope>NUCLEOTIDE SEQUENCE [LARGE SCALE GENOMIC DNA]</scope>
</reference>
<dbReference type="PANTHER" id="PTHR45656:SF9">
    <property type="entry name" value="CUB AND SUSHI DOMAIN-CONTAINING PROTEIN 3"/>
    <property type="match status" value="1"/>
</dbReference>
<dbReference type="SMART" id="SM00032">
    <property type="entry name" value="CCP"/>
    <property type="match status" value="2"/>
</dbReference>
<dbReference type="Gene3D" id="2.10.70.10">
    <property type="entry name" value="Complement Module, domain 1"/>
    <property type="match status" value="2"/>
</dbReference>
<keyword evidence="8" id="KW-1185">Reference proteome</keyword>
<reference evidence="7" key="5">
    <citation type="submission" date="2025-09" db="UniProtKB">
        <authorList>
            <consortium name="Ensembl"/>
        </authorList>
    </citation>
    <scope>IDENTIFICATION</scope>
</reference>
<evidence type="ECO:0000259" key="6">
    <source>
        <dbReference type="PROSITE" id="PS50923"/>
    </source>
</evidence>
<dbReference type="InterPro" id="IPR035914">
    <property type="entry name" value="Sperma_CUB_dom_sf"/>
</dbReference>
<proteinExistence type="predicted"/>
<dbReference type="GeneTree" id="ENSGT00940000155549"/>
<dbReference type="SMART" id="SM00042">
    <property type="entry name" value="CUB"/>
    <property type="match status" value="2"/>
</dbReference>
<evidence type="ECO:0000256" key="4">
    <source>
        <dbReference type="PROSITE-ProRule" id="PRU00302"/>
    </source>
</evidence>
<dbReference type="InterPro" id="IPR051277">
    <property type="entry name" value="SEZ6_CSMD_C4BPB_Regulators"/>
</dbReference>
<feature type="domain" description="CUB" evidence="5">
    <location>
        <begin position="1"/>
        <end position="74"/>
    </location>
</feature>
<organism evidence="7 8">
    <name type="scientific">Callorhinchus milii</name>
    <name type="common">Ghost shark</name>
    <dbReference type="NCBI Taxonomy" id="7868"/>
    <lineage>
        <taxon>Eukaryota</taxon>
        <taxon>Metazoa</taxon>
        <taxon>Chordata</taxon>
        <taxon>Craniata</taxon>
        <taxon>Vertebrata</taxon>
        <taxon>Chondrichthyes</taxon>
        <taxon>Holocephali</taxon>
        <taxon>Chimaeriformes</taxon>
        <taxon>Callorhinchidae</taxon>
        <taxon>Callorhinchus</taxon>
    </lineage>
</organism>
<reference evidence="8" key="3">
    <citation type="journal article" date="2014" name="Nature">
        <title>Elephant shark genome provides unique insights into gnathostome evolution.</title>
        <authorList>
            <consortium name="International Elephant Shark Genome Sequencing Consortium"/>
            <person name="Venkatesh B."/>
            <person name="Lee A.P."/>
            <person name="Ravi V."/>
            <person name="Maurya A.K."/>
            <person name="Lian M.M."/>
            <person name="Swann J.B."/>
            <person name="Ohta Y."/>
            <person name="Flajnik M.F."/>
            <person name="Sutoh Y."/>
            <person name="Kasahara M."/>
            <person name="Hoon S."/>
            <person name="Gangu V."/>
            <person name="Roy S.W."/>
            <person name="Irimia M."/>
            <person name="Korzh V."/>
            <person name="Kondrychyn I."/>
            <person name="Lim Z.W."/>
            <person name="Tay B.H."/>
            <person name="Tohari S."/>
            <person name="Kong K.W."/>
            <person name="Ho S."/>
            <person name="Lorente-Galdos B."/>
            <person name="Quilez J."/>
            <person name="Marques-Bonet T."/>
            <person name="Raney B.J."/>
            <person name="Ingham P.W."/>
            <person name="Tay A."/>
            <person name="Hillier L.W."/>
            <person name="Minx P."/>
            <person name="Boehm T."/>
            <person name="Wilson R.K."/>
            <person name="Brenner S."/>
            <person name="Warren W.C."/>
        </authorList>
    </citation>
    <scope>NUCLEOTIDE SEQUENCE [LARGE SCALE GENOMIC DNA]</scope>
</reference>
<feature type="domain" description="Sushi" evidence="6">
    <location>
        <begin position="77"/>
        <end position="136"/>
    </location>
</feature>
<evidence type="ECO:0000259" key="5">
    <source>
        <dbReference type="PROSITE" id="PS01180"/>
    </source>
</evidence>
<dbReference type="InterPro" id="IPR035976">
    <property type="entry name" value="Sushi/SCR/CCP_sf"/>
</dbReference>
<reference evidence="7" key="4">
    <citation type="submission" date="2025-08" db="UniProtKB">
        <authorList>
            <consortium name="Ensembl"/>
        </authorList>
    </citation>
    <scope>IDENTIFICATION</scope>
</reference>
<sequence>MYVFQIHVISFATEHNWDSLDLHDGVDTNAPRLGSYSGTTIPALINSTSNNLYLNFQSDISVSAAGFHLEYTAIGLDSCPEPLTPSYGIKTGDRYLVGDVVSFQCDQGYSLQGHSHITCMPGPVRRWNYPIPMCIAQCGGALTDFSGVVLSPGFPGNYPSSLDCTWTVKLPIGFGVHLHFVNFSTEMIHDYMEVRSGSATTGTVIGRFSGPQLPAPLFSTTHETTLYFCSDYSQNKQGFRVIYQAYQLQSCPDPRPFRNGFVIGYDLSVGRTISFECLPGYTLNGEAALTCLHGVSRNWNHPVPRCEALCGGNITALNGTIYSPGYPDEYPHFQDCFWIVKVPPGNGIYINFTVLQTEPIYDFITVWDGPDQTAPQIGQFSGNTALESVYSTSNQILIKFHSDFTTSGFFVLSYHGDYLPGKGAQDLCSPLQEIKDFCNRSIIHFSISIRDGQ</sequence>
<dbReference type="SUPFAM" id="SSF49854">
    <property type="entry name" value="Spermadhesin, CUB domain"/>
    <property type="match status" value="3"/>
</dbReference>
<feature type="domain" description="CUB" evidence="5">
    <location>
        <begin position="310"/>
        <end position="421"/>
    </location>
</feature>
<dbReference type="InterPro" id="IPR000436">
    <property type="entry name" value="Sushi_SCR_CCP_dom"/>
</dbReference>
<dbReference type="SUPFAM" id="SSF57535">
    <property type="entry name" value="Complement control module/SCR domain"/>
    <property type="match status" value="2"/>
</dbReference>
<evidence type="ECO:0000313" key="7">
    <source>
        <dbReference type="Ensembl" id="ENSCMIP00000023292.1"/>
    </source>
</evidence>
<dbReference type="FunFam" id="2.10.70.10:FF:000002">
    <property type="entry name" value="CUB and Sushi multiple domains 3"/>
    <property type="match status" value="2"/>
</dbReference>
<dbReference type="Proteomes" id="UP000314986">
    <property type="component" value="Unassembled WGS sequence"/>
</dbReference>
<evidence type="ECO:0000313" key="8">
    <source>
        <dbReference type="Proteomes" id="UP000314986"/>
    </source>
</evidence>
<dbReference type="Pfam" id="PF00084">
    <property type="entry name" value="Sushi"/>
    <property type="match status" value="2"/>
</dbReference>
<dbReference type="PROSITE" id="PS50923">
    <property type="entry name" value="SUSHI"/>
    <property type="match status" value="2"/>
</dbReference>
<dbReference type="InterPro" id="IPR000859">
    <property type="entry name" value="CUB_dom"/>
</dbReference>
<evidence type="ECO:0000256" key="3">
    <source>
        <dbReference type="ARBA" id="ARBA00023157"/>
    </source>
</evidence>
<keyword evidence="3" id="KW-1015">Disulfide bond</keyword>
<feature type="domain" description="CUB" evidence="5">
    <location>
        <begin position="138"/>
        <end position="246"/>
    </location>
</feature>
<dbReference type="AlphaFoldDB" id="A0A4W3I3F3"/>
<accession>A0A4W3I3F3</accession>
<reference evidence="8" key="1">
    <citation type="journal article" date="2006" name="Science">
        <title>Ancient noncoding elements conserved in the human genome.</title>
        <authorList>
            <person name="Venkatesh B."/>
            <person name="Kirkness E.F."/>
            <person name="Loh Y.H."/>
            <person name="Halpern A.L."/>
            <person name="Lee A.P."/>
            <person name="Johnson J."/>
            <person name="Dandona N."/>
            <person name="Viswanathan L.D."/>
            <person name="Tay A."/>
            <person name="Venter J.C."/>
            <person name="Strausberg R.L."/>
            <person name="Brenner S."/>
        </authorList>
    </citation>
    <scope>NUCLEOTIDE SEQUENCE [LARGE SCALE GENOMIC DNA]</scope>
</reference>
<dbReference type="CDD" id="cd00041">
    <property type="entry name" value="CUB"/>
    <property type="match status" value="3"/>
</dbReference>
<keyword evidence="2" id="KW-0677">Repeat</keyword>
<protein>
    <submittedName>
        <fullName evidence="7">CUB and Sushi multiple domains 3</fullName>
    </submittedName>
</protein>
<keyword evidence="1 4" id="KW-0768">Sushi</keyword>
<dbReference type="Ensembl" id="ENSCMIT00000023690.1">
    <property type="protein sequence ID" value="ENSCMIP00000023292.1"/>
    <property type="gene ID" value="ENSCMIG00000010382.1"/>
</dbReference>
<feature type="domain" description="Sushi" evidence="6">
    <location>
        <begin position="249"/>
        <end position="308"/>
    </location>
</feature>
<dbReference type="PROSITE" id="PS01180">
    <property type="entry name" value="CUB"/>
    <property type="match status" value="3"/>
</dbReference>
<comment type="caution">
    <text evidence="4">Lacks conserved residue(s) required for the propagation of feature annotation.</text>
</comment>
<dbReference type="Gene3D" id="2.60.120.290">
    <property type="entry name" value="Spermadhesin, CUB domain"/>
    <property type="match status" value="3"/>
</dbReference>
<dbReference type="FunFam" id="2.60.120.290:FF:000001">
    <property type="entry name" value="CUB and sushi domain-containing protein 3 isoform X1"/>
    <property type="match status" value="2"/>
</dbReference>